<dbReference type="EMBL" id="BNBO01000186">
    <property type="protein sequence ID" value="GHE29752.1"/>
    <property type="molecule type" value="Genomic_DNA"/>
</dbReference>
<name>A0A918YZJ2_9ACTN</name>
<proteinExistence type="predicted"/>
<sequence length="132" mass="14634">MTDQRFIDYMTTFQAATEHTNTCPACQDNLPCPTGDPIHAAFLTQQAVWEAEQRRQKRNADRRAKRRADHRARIARHAARELVTWGAWEGDRPTATAQDVVRKAAAMYGAYLKDGPITQVEAAAALAAALGN</sequence>
<comment type="caution">
    <text evidence="2">The sequence shown here is derived from an EMBL/GenBank/DDBJ whole genome shotgun (WGS) entry which is preliminary data.</text>
</comment>
<feature type="region of interest" description="Disordered" evidence="1">
    <location>
        <begin position="52"/>
        <end position="72"/>
    </location>
</feature>
<reference evidence="2" key="1">
    <citation type="journal article" date="2014" name="Int. J. Syst. Evol. Microbiol.">
        <title>Complete genome sequence of Corynebacterium casei LMG S-19264T (=DSM 44701T), isolated from a smear-ripened cheese.</title>
        <authorList>
            <consortium name="US DOE Joint Genome Institute (JGI-PGF)"/>
            <person name="Walter F."/>
            <person name="Albersmeier A."/>
            <person name="Kalinowski J."/>
            <person name="Ruckert C."/>
        </authorList>
    </citation>
    <scope>NUCLEOTIDE SEQUENCE</scope>
    <source>
        <strain evidence="2">JCM 4646</strain>
    </source>
</reference>
<reference evidence="2" key="2">
    <citation type="submission" date="2020-09" db="EMBL/GenBank/DDBJ databases">
        <authorList>
            <person name="Sun Q."/>
            <person name="Ohkuma M."/>
        </authorList>
    </citation>
    <scope>NUCLEOTIDE SEQUENCE</scope>
    <source>
        <strain evidence="2">JCM 4646</strain>
    </source>
</reference>
<dbReference type="RefSeq" id="WP_190215997.1">
    <property type="nucleotide sequence ID" value="NZ_BNBO01000186.1"/>
</dbReference>
<protein>
    <submittedName>
        <fullName evidence="2">Uncharacterized protein</fullName>
    </submittedName>
</protein>
<organism evidence="2 3">
    <name type="scientific">Kitasatospora indigofera</name>
    <dbReference type="NCBI Taxonomy" id="67307"/>
    <lineage>
        <taxon>Bacteria</taxon>
        <taxon>Bacillati</taxon>
        <taxon>Actinomycetota</taxon>
        <taxon>Actinomycetes</taxon>
        <taxon>Kitasatosporales</taxon>
        <taxon>Streptomycetaceae</taxon>
        <taxon>Kitasatospora</taxon>
    </lineage>
</organism>
<dbReference type="GeneID" id="95358376"/>
<evidence type="ECO:0000313" key="3">
    <source>
        <dbReference type="Proteomes" id="UP000617734"/>
    </source>
</evidence>
<dbReference type="Proteomes" id="UP000617734">
    <property type="component" value="Unassembled WGS sequence"/>
</dbReference>
<feature type="compositionally biased region" description="Basic residues" evidence="1">
    <location>
        <begin position="63"/>
        <end position="72"/>
    </location>
</feature>
<feature type="compositionally biased region" description="Basic and acidic residues" evidence="1">
    <location>
        <begin position="52"/>
        <end position="62"/>
    </location>
</feature>
<dbReference type="AlphaFoldDB" id="A0A918YZJ2"/>
<accession>A0A918YZJ2</accession>
<gene>
    <name evidence="2" type="ORF">GCM10018781_81000</name>
</gene>
<evidence type="ECO:0000313" key="2">
    <source>
        <dbReference type="EMBL" id="GHE29752.1"/>
    </source>
</evidence>
<keyword evidence="3" id="KW-1185">Reference proteome</keyword>
<evidence type="ECO:0000256" key="1">
    <source>
        <dbReference type="SAM" id="MobiDB-lite"/>
    </source>
</evidence>